<reference evidence="6 7" key="1">
    <citation type="submission" date="2018-02" db="EMBL/GenBank/DDBJ databases">
        <title>Comparative genomes isolates from brazilian mangrove.</title>
        <authorList>
            <person name="Araujo J.E."/>
            <person name="Taketani R.G."/>
            <person name="Silva M.C.P."/>
            <person name="Loureco M.V."/>
            <person name="Andreote F.D."/>
        </authorList>
    </citation>
    <scope>NUCLEOTIDE SEQUENCE [LARGE SCALE GENOMIC DNA]</scope>
    <source>
        <strain evidence="6 7">HEX-2 MGV</strain>
    </source>
</reference>
<dbReference type="Gene3D" id="3.20.20.70">
    <property type="entry name" value="Aldolase class I"/>
    <property type="match status" value="1"/>
</dbReference>
<comment type="similarity">
    <text evidence="2">Belongs to the KHG/KDPG aldolase family.</text>
</comment>
<keyword evidence="5" id="KW-0119">Carbohydrate metabolism</keyword>
<evidence type="ECO:0000256" key="5">
    <source>
        <dbReference type="ARBA" id="ARBA00023277"/>
    </source>
</evidence>
<dbReference type="NCBIfam" id="TIGR01182">
    <property type="entry name" value="eda"/>
    <property type="match status" value="1"/>
</dbReference>
<dbReference type="RefSeq" id="WP_105349658.1">
    <property type="nucleotide sequence ID" value="NZ_PUIA01000003.1"/>
</dbReference>
<dbReference type="PANTHER" id="PTHR30246">
    <property type="entry name" value="2-KETO-3-DEOXY-6-PHOSPHOGLUCONATE ALDOLASE"/>
    <property type="match status" value="1"/>
</dbReference>
<dbReference type="InterPro" id="IPR013785">
    <property type="entry name" value="Aldolase_TIM"/>
</dbReference>
<dbReference type="Proteomes" id="UP000240009">
    <property type="component" value="Unassembled WGS sequence"/>
</dbReference>
<comment type="pathway">
    <text evidence="1">Carbohydrate acid metabolism.</text>
</comment>
<proteinExistence type="inferred from homology"/>
<dbReference type="NCBIfam" id="NF005119">
    <property type="entry name" value="PRK06552.1"/>
    <property type="match status" value="1"/>
</dbReference>
<dbReference type="GO" id="GO:0016829">
    <property type="term" value="F:lyase activity"/>
    <property type="evidence" value="ECO:0007669"/>
    <property type="project" value="UniProtKB-KW"/>
</dbReference>
<gene>
    <name evidence="6" type="ORF">C5Y96_00840</name>
</gene>
<dbReference type="InterPro" id="IPR000887">
    <property type="entry name" value="Aldlse_KDPG_KHG"/>
</dbReference>
<dbReference type="SUPFAM" id="SSF51569">
    <property type="entry name" value="Aldolase"/>
    <property type="match status" value="1"/>
</dbReference>
<dbReference type="CDD" id="cd00452">
    <property type="entry name" value="KDPG_aldolase"/>
    <property type="match status" value="1"/>
</dbReference>
<protein>
    <submittedName>
        <fullName evidence="6">2-dehydro-3-deoxyphosphogluconate aldolase</fullName>
    </submittedName>
</protein>
<name>A0A2S8GA47_9BACT</name>
<evidence type="ECO:0000256" key="2">
    <source>
        <dbReference type="ARBA" id="ARBA00006906"/>
    </source>
</evidence>
<dbReference type="PANTHER" id="PTHR30246:SF1">
    <property type="entry name" value="2-DEHYDRO-3-DEOXY-6-PHOSPHOGALACTONATE ALDOLASE-RELATED"/>
    <property type="match status" value="1"/>
</dbReference>
<dbReference type="Pfam" id="PF01081">
    <property type="entry name" value="Aldolase"/>
    <property type="match status" value="1"/>
</dbReference>
<dbReference type="EMBL" id="PUIA01000003">
    <property type="protein sequence ID" value="PQO41289.1"/>
    <property type="molecule type" value="Genomic_DNA"/>
</dbReference>
<evidence type="ECO:0000256" key="3">
    <source>
        <dbReference type="ARBA" id="ARBA00011233"/>
    </source>
</evidence>
<comment type="caution">
    <text evidence="6">The sequence shown here is derived from an EMBL/GenBank/DDBJ whole genome shotgun (WGS) entry which is preliminary data.</text>
</comment>
<evidence type="ECO:0000256" key="1">
    <source>
        <dbReference type="ARBA" id="ARBA00004761"/>
    </source>
</evidence>
<accession>A0A2S8GA47</accession>
<dbReference type="AlphaFoldDB" id="A0A2S8GA47"/>
<keyword evidence="4" id="KW-0456">Lyase</keyword>
<evidence type="ECO:0000313" key="7">
    <source>
        <dbReference type="Proteomes" id="UP000240009"/>
    </source>
</evidence>
<evidence type="ECO:0000256" key="4">
    <source>
        <dbReference type="ARBA" id="ARBA00023239"/>
    </source>
</evidence>
<sequence length="214" mass="22785">MSREETIQKISSTGIVAVIRADNGEILADVTQALVDGGVTAIEVTFTVPKAHKVLEYVADRFGDQIQLGAGTVLDAETARIAILAGAEFIVSPIVDLPTIEISHRYDKAMMAGALTPTEVVKAWQAGSDVVKIFPSDLTGPSYLKSLKGPLPQVRMMPTGGVNLDTAEEFLKAGACALGVGGSLVEKSAIDSGNMDRIRDLARQYVEIVQRFRA</sequence>
<organism evidence="6 7">
    <name type="scientific">Blastopirellula marina</name>
    <dbReference type="NCBI Taxonomy" id="124"/>
    <lineage>
        <taxon>Bacteria</taxon>
        <taxon>Pseudomonadati</taxon>
        <taxon>Planctomycetota</taxon>
        <taxon>Planctomycetia</taxon>
        <taxon>Pirellulales</taxon>
        <taxon>Pirellulaceae</taxon>
        <taxon>Blastopirellula</taxon>
    </lineage>
</organism>
<comment type="subunit">
    <text evidence="3">Homotrimer.</text>
</comment>
<dbReference type="OrthoDB" id="9802667at2"/>
<evidence type="ECO:0000313" key="6">
    <source>
        <dbReference type="EMBL" id="PQO41289.1"/>
    </source>
</evidence>